<evidence type="ECO:0000256" key="3">
    <source>
        <dbReference type="ARBA" id="ARBA00022989"/>
    </source>
</evidence>
<dbReference type="InterPro" id="IPR008253">
    <property type="entry name" value="Marvel"/>
</dbReference>
<sequence>MSDRPVVSSLPFIMRVVEVITSIVAFAVVVEYTGSSEYNYIVFTGVSGFVVALAFMACYAARVQAVRGKVSAVVDGVWWVFWLAAAAVATNLLTGRFTDNSRTRASCAFCWITWACWTVSFITAIREARGYEY</sequence>
<comment type="subcellular location">
    <subcellularLocation>
        <location evidence="1">Membrane</location>
        <topology evidence="1">Multi-pass membrane protein</topology>
    </subcellularLocation>
</comment>
<dbReference type="AlphaFoldDB" id="A0A9D4TLD0"/>
<evidence type="ECO:0000259" key="6">
    <source>
        <dbReference type="PROSITE" id="PS51225"/>
    </source>
</evidence>
<evidence type="ECO:0000256" key="1">
    <source>
        <dbReference type="ARBA" id="ARBA00004141"/>
    </source>
</evidence>
<gene>
    <name evidence="7" type="ORF">D9Q98_007421</name>
</gene>
<reference evidence="7" key="2">
    <citation type="submission" date="2020-11" db="EMBL/GenBank/DDBJ databases">
        <authorList>
            <person name="Cecchin M."/>
            <person name="Marcolungo L."/>
            <person name="Rossato M."/>
            <person name="Girolomoni L."/>
            <person name="Cosentino E."/>
            <person name="Cuine S."/>
            <person name="Li-Beisson Y."/>
            <person name="Delledonne M."/>
            <person name="Ballottari M."/>
        </authorList>
    </citation>
    <scope>NUCLEOTIDE SEQUENCE</scope>
    <source>
        <strain evidence="7">211/11P</strain>
        <tissue evidence="7">Whole cell</tissue>
    </source>
</reference>
<name>A0A9D4TLD0_CHLVU</name>
<feature type="transmembrane region" description="Helical" evidence="5">
    <location>
        <begin position="105"/>
        <end position="125"/>
    </location>
</feature>
<dbReference type="Pfam" id="PF01284">
    <property type="entry name" value="MARVEL"/>
    <property type="match status" value="1"/>
</dbReference>
<keyword evidence="8" id="KW-1185">Reference proteome</keyword>
<feature type="transmembrane region" description="Helical" evidence="5">
    <location>
        <begin position="38"/>
        <end position="60"/>
    </location>
</feature>
<accession>A0A9D4TLD0</accession>
<dbReference type="EMBL" id="SIDB01000009">
    <property type="protein sequence ID" value="KAI3428598.1"/>
    <property type="molecule type" value="Genomic_DNA"/>
</dbReference>
<keyword evidence="2 5" id="KW-0812">Transmembrane</keyword>
<reference evidence="7" key="1">
    <citation type="journal article" date="2019" name="Plant J.">
        <title>Chlorella vulgaris genome assembly and annotation reveals the molecular basis for metabolic acclimation to high light conditions.</title>
        <authorList>
            <person name="Cecchin M."/>
            <person name="Marcolungo L."/>
            <person name="Rossato M."/>
            <person name="Girolomoni L."/>
            <person name="Cosentino E."/>
            <person name="Cuine S."/>
            <person name="Li-Beisson Y."/>
            <person name="Delledonne M."/>
            <person name="Ballottari M."/>
        </authorList>
    </citation>
    <scope>NUCLEOTIDE SEQUENCE</scope>
    <source>
        <strain evidence="7">211/11P</strain>
    </source>
</reference>
<protein>
    <recommendedName>
        <fullName evidence="6">MARVEL domain-containing protein</fullName>
    </recommendedName>
</protein>
<evidence type="ECO:0000256" key="5">
    <source>
        <dbReference type="SAM" id="Phobius"/>
    </source>
</evidence>
<keyword evidence="3 5" id="KW-1133">Transmembrane helix</keyword>
<evidence type="ECO:0000256" key="4">
    <source>
        <dbReference type="ARBA" id="ARBA00023136"/>
    </source>
</evidence>
<dbReference type="OrthoDB" id="528856at2759"/>
<organism evidence="7 8">
    <name type="scientific">Chlorella vulgaris</name>
    <name type="common">Green alga</name>
    <dbReference type="NCBI Taxonomy" id="3077"/>
    <lineage>
        <taxon>Eukaryota</taxon>
        <taxon>Viridiplantae</taxon>
        <taxon>Chlorophyta</taxon>
        <taxon>core chlorophytes</taxon>
        <taxon>Trebouxiophyceae</taxon>
        <taxon>Chlorellales</taxon>
        <taxon>Chlorellaceae</taxon>
        <taxon>Chlorella clade</taxon>
        <taxon>Chlorella</taxon>
    </lineage>
</organism>
<evidence type="ECO:0000313" key="7">
    <source>
        <dbReference type="EMBL" id="KAI3428598.1"/>
    </source>
</evidence>
<feature type="domain" description="MARVEL" evidence="6">
    <location>
        <begin position="6"/>
        <end position="129"/>
    </location>
</feature>
<dbReference type="GO" id="GO:0016020">
    <property type="term" value="C:membrane"/>
    <property type="evidence" value="ECO:0007669"/>
    <property type="project" value="UniProtKB-SubCell"/>
</dbReference>
<dbReference type="PROSITE" id="PS51225">
    <property type="entry name" value="MARVEL"/>
    <property type="match status" value="1"/>
</dbReference>
<proteinExistence type="predicted"/>
<evidence type="ECO:0000313" key="8">
    <source>
        <dbReference type="Proteomes" id="UP001055712"/>
    </source>
</evidence>
<evidence type="ECO:0000256" key="2">
    <source>
        <dbReference type="ARBA" id="ARBA00022692"/>
    </source>
</evidence>
<keyword evidence="4 5" id="KW-0472">Membrane</keyword>
<feature type="transmembrane region" description="Helical" evidence="5">
    <location>
        <begin position="12"/>
        <end position="32"/>
    </location>
</feature>
<dbReference type="Proteomes" id="UP001055712">
    <property type="component" value="Unassembled WGS sequence"/>
</dbReference>
<feature type="transmembrane region" description="Helical" evidence="5">
    <location>
        <begin position="72"/>
        <end position="93"/>
    </location>
</feature>
<comment type="caution">
    <text evidence="7">The sequence shown here is derived from an EMBL/GenBank/DDBJ whole genome shotgun (WGS) entry which is preliminary data.</text>
</comment>